<evidence type="ECO:0000256" key="14">
    <source>
        <dbReference type="PROSITE-ProRule" id="PRU01023"/>
    </source>
</evidence>
<dbReference type="EC" id="2.1.1.176" evidence="4"/>
<evidence type="ECO:0000256" key="6">
    <source>
        <dbReference type="ARBA" id="ARBA00022552"/>
    </source>
</evidence>
<evidence type="ECO:0000256" key="7">
    <source>
        <dbReference type="ARBA" id="ARBA00022603"/>
    </source>
</evidence>
<dbReference type="FunFam" id="3.40.50.150:FF:000022">
    <property type="entry name" value="Ribosomal RNA small subunit methyltransferase B"/>
    <property type="match status" value="1"/>
</dbReference>
<evidence type="ECO:0000256" key="4">
    <source>
        <dbReference type="ARBA" id="ARBA00012140"/>
    </source>
</evidence>
<dbReference type="FunFam" id="3.30.70.1170:FF:000002">
    <property type="entry name" value="Ribosomal RNA small subunit methyltransferase B"/>
    <property type="match status" value="1"/>
</dbReference>
<dbReference type="RefSeq" id="WP_058449493.1">
    <property type="nucleotide sequence ID" value="NZ_CAAAJF010000005.1"/>
</dbReference>
<dbReference type="PRINTS" id="PR02008">
    <property type="entry name" value="RCMTFAMILY"/>
</dbReference>
<feature type="active site" description="Nucleophile" evidence="14">
    <location>
        <position position="368"/>
    </location>
</feature>
<protein>
    <recommendedName>
        <fullName evidence="4">16S rRNA (cytosine(967)-C(5))-methyltransferase</fullName>
        <ecNumber evidence="4">2.1.1.176</ecNumber>
    </recommendedName>
    <alternativeName>
        <fullName evidence="11">16S rRNA m5C967 methyltransferase</fullName>
    </alternativeName>
    <alternativeName>
        <fullName evidence="12">rRNA (cytosine-C(5)-)-methyltransferase RsmB</fullName>
    </alternativeName>
</protein>
<dbReference type="GO" id="GO:0005829">
    <property type="term" value="C:cytosol"/>
    <property type="evidence" value="ECO:0007669"/>
    <property type="project" value="TreeGrafter"/>
</dbReference>
<dbReference type="NCBIfam" id="TIGR00563">
    <property type="entry name" value="rsmB"/>
    <property type="match status" value="1"/>
</dbReference>
<dbReference type="PANTHER" id="PTHR22807:SF61">
    <property type="entry name" value="NOL1_NOP2_SUN FAMILY PROTEIN _ ANTITERMINATION NUSB DOMAIN-CONTAINING PROTEIN"/>
    <property type="match status" value="1"/>
</dbReference>
<dbReference type="SUPFAM" id="SSF53335">
    <property type="entry name" value="S-adenosyl-L-methionine-dependent methyltransferases"/>
    <property type="match status" value="1"/>
</dbReference>
<dbReference type="Pfam" id="PF01189">
    <property type="entry name" value="Methyltr_RsmB-F"/>
    <property type="match status" value="1"/>
</dbReference>
<dbReference type="Pfam" id="PF22458">
    <property type="entry name" value="RsmF-B_ferredox"/>
    <property type="match status" value="1"/>
</dbReference>
<evidence type="ECO:0000256" key="1">
    <source>
        <dbReference type="ARBA" id="ARBA00002724"/>
    </source>
</evidence>
<evidence type="ECO:0000256" key="3">
    <source>
        <dbReference type="ARBA" id="ARBA00007494"/>
    </source>
</evidence>
<dbReference type="InterPro" id="IPR018314">
    <property type="entry name" value="RsmB/NOL1/NOP2-like_CS"/>
</dbReference>
<keyword evidence="5" id="KW-0963">Cytoplasm</keyword>
<evidence type="ECO:0000256" key="5">
    <source>
        <dbReference type="ARBA" id="ARBA00022490"/>
    </source>
</evidence>
<dbReference type="CDD" id="cd02440">
    <property type="entry name" value="AdoMet_MTases"/>
    <property type="match status" value="1"/>
</dbReference>
<sequence length="426" mass="48980">MKKNERLQALHILTKVMQEKKPLTRYLQTTEDISPFTKELCFGVCRQYFRLEAMTGKLLDKQPKAIDVWLVLLMGLYQLQFMQKPDYAVVKETVNLLAQLKKNWAKGLVNAVLRRFCREQQHLLVLLQNDDGFMYGHPGWFLQRLQKDWPQKWQEILLANDIHPPMSLRVNTRHTIRERYLQRLQQAGIEAYPHHYSVDGIRLETPCDVYTLPGFMEGDVSIQDESAQLAASLLSLKPGLRVLDACCAPGGKTCHILEIEPHLDACVALDVDEKRLQRVKENLTRLQLQATLIQADALKPSSWWDGKPFDRILLDAPCSATGVIRRHPDIKLLRTEEEIATIVQLQLNLLKHLWPLLSPGGLLVYATCSIMKEENEQQIAKFLADQTDCTVMTESKPWGYNTGFGWQIFPKENGGDGFFYSVLRKE</sequence>
<dbReference type="InterPro" id="IPR054728">
    <property type="entry name" value="RsmB-like_ferredoxin"/>
</dbReference>
<dbReference type="NCBIfam" id="NF008149">
    <property type="entry name" value="PRK10901.1"/>
    <property type="match status" value="1"/>
</dbReference>
<evidence type="ECO:0000256" key="12">
    <source>
        <dbReference type="ARBA" id="ARBA00031088"/>
    </source>
</evidence>
<dbReference type="GO" id="GO:0006355">
    <property type="term" value="P:regulation of DNA-templated transcription"/>
    <property type="evidence" value="ECO:0007669"/>
    <property type="project" value="InterPro"/>
</dbReference>
<comment type="similarity">
    <text evidence="3 14">Belongs to the class I-like SAM-binding methyltransferase superfamily. RsmB/NOP family.</text>
</comment>
<dbReference type="Gene3D" id="1.10.940.10">
    <property type="entry name" value="NusB-like"/>
    <property type="match status" value="1"/>
</dbReference>
<proteinExistence type="inferred from homology"/>
<dbReference type="AlphaFoldDB" id="A0A0W0UI88"/>
<keyword evidence="15" id="KW-0175">Coiled coil</keyword>
<dbReference type="GO" id="GO:0070475">
    <property type="term" value="P:rRNA base methylation"/>
    <property type="evidence" value="ECO:0007669"/>
    <property type="project" value="TreeGrafter"/>
</dbReference>
<name>A0A0W0UI88_9GAMM</name>
<evidence type="ECO:0000259" key="16">
    <source>
        <dbReference type="PROSITE" id="PS51686"/>
    </source>
</evidence>
<comment type="caution">
    <text evidence="17">The sequence shown here is derived from an EMBL/GenBank/DDBJ whole genome shotgun (WGS) entry which is preliminary data.</text>
</comment>
<feature type="coiled-coil region" evidence="15">
    <location>
        <begin position="269"/>
        <end position="296"/>
    </location>
</feature>
<evidence type="ECO:0000256" key="13">
    <source>
        <dbReference type="ARBA" id="ARBA00047283"/>
    </source>
</evidence>
<evidence type="ECO:0000256" key="11">
    <source>
        <dbReference type="ARBA" id="ARBA00030399"/>
    </source>
</evidence>
<dbReference type="EMBL" id="LNYG01000013">
    <property type="protein sequence ID" value="KTD07366.1"/>
    <property type="molecule type" value="Genomic_DNA"/>
</dbReference>
<keyword evidence="6" id="KW-0698">rRNA processing</keyword>
<dbReference type="InterPro" id="IPR029063">
    <property type="entry name" value="SAM-dependent_MTases_sf"/>
</dbReference>
<dbReference type="OrthoDB" id="9810297at2"/>
<accession>A0A0W0UI88</accession>
<evidence type="ECO:0000256" key="15">
    <source>
        <dbReference type="SAM" id="Coils"/>
    </source>
</evidence>
<dbReference type="Proteomes" id="UP000054715">
    <property type="component" value="Unassembled WGS sequence"/>
</dbReference>
<dbReference type="InterPro" id="IPR006027">
    <property type="entry name" value="NusB_RsmB_TIM44"/>
</dbReference>
<dbReference type="PROSITE" id="PS51686">
    <property type="entry name" value="SAM_MT_RSMB_NOP"/>
    <property type="match status" value="1"/>
</dbReference>
<evidence type="ECO:0000313" key="17">
    <source>
        <dbReference type="EMBL" id="KTD07366.1"/>
    </source>
</evidence>
<dbReference type="PATRIC" id="fig|455.5.peg.1651"/>
<dbReference type="InterPro" id="IPR001678">
    <property type="entry name" value="MeTrfase_RsmB-F_NOP2_dom"/>
</dbReference>
<organism evidence="17 18">
    <name type="scientific">Legionella jamestowniensis</name>
    <dbReference type="NCBI Taxonomy" id="455"/>
    <lineage>
        <taxon>Bacteria</taxon>
        <taxon>Pseudomonadati</taxon>
        <taxon>Pseudomonadota</taxon>
        <taxon>Gammaproteobacteria</taxon>
        <taxon>Legionellales</taxon>
        <taxon>Legionellaceae</taxon>
        <taxon>Legionella</taxon>
    </lineage>
</organism>
<dbReference type="InterPro" id="IPR004573">
    <property type="entry name" value="rRNA_ssu_MeTfrase_B"/>
</dbReference>
<feature type="binding site" evidence="14">
    <location>
        <begin position="246"/>
        <end position="252"/>
    </location>
    <ligand>
        <name>S-adenosyl-L-methionine</name>
        <dbReference type="ChEBI" id="CHEBI:59789"/>
    </ligand>
</feature>
<evidence type="ECO:0000256" key="2">
    <source>
        <dbReference type="ARBA" id="ARBA00004496"/>
    </source>
</evidence>
<dbReference type="Gene3D" id="3.40.50.150">
    <property type="entry name" value="Vaccinia Virus protein VP39"/>
    <property type="match status" value="1"/>
</dbReference>
<evidence type="ECO:0000256" key="8">
    <source>
        <dbReference type="ARBA" id="ARBA00022679"/>
    </source>
</evidence>
<comment type="catalytic activity">
    <reaction evidence="13">
        <text>cytidine(967) in 16S rRNA + S-adenosyl-L-methionine = 5-methylcytidine(967) in 16S rRNA + S-adenosyl-L-homocysteine + H(+)</text>
        <dbReference type="Rhea" id="RHEA:42748"/>
        <dbReference type="Rhea" id="RHEA-COMP:10219"/>
        <dbReference type="Rhea" id="RHEA-COMP:10220"/>
        <dbReference type="ChEBI" id="CHEBI:15378"/>
        <dbReference type="ChEBI" id="CHEBI:57856"/>
        <dbReference type="ChEBI" id="CHEBI:59789"/>
        <dbReference type="ChEBI" id="CHEBI:74483"/>
        <dbReference type="ChEBI" id="CHEBI:82748"/>
        <dbReference type="EC" id="2.1.1.176"/>
    </reaction>
</comment>
<comment type="function">
    <text evidence="1">Specifically methylates the cytosine at position 967 (m5C967) of 16S rRNA.</text>
</comment>
<reference evidence="17 18" key="1">
    <citation type="submission" date="2015-11" db="EMBL/GenBank/DDBJ databases">
        <title>Genomic analysis of 38 Legionella species identifies large and diverse effector repertoires.</title>
        <authorList>
            <person name="Burstein D."/>
            <person name="Amaro F."/>
            <person name="Zusman T."/>
            <person name="Lifshitz Z."/>
            <person name="Cohen O."/>
            <person name="Gilbert J.A."/>
            <person name="Pupko T."/>
            <person name="Shuman H.A."/>
            <person name="Segal G."/>
        </authorList>
    </citation>
    <scope>NUCLEOTIDE SEQUENCE [LARGE SCALE GENOMIC DNA]</scope>
    <source>
        <strain evidence="17 18">JA-26-G1-E2</strain>
    </source>
</reference>
<feature type="binding site" evidence="14">
    <location>
        <position position="296"/>
    </location>
    <ligand>
        <name>S-adenosyl-L-methionine</name>
        <dbReference type="ChEBI" id="CHEBI:59789"/>
    </ligand>
</feature>
<dbReference type="Pfam" id="PF01029">
    <property type="entry name" value="NusB"/>
    <property type="match status" value="1"/>
</dbReference>
<dbReference type="STRING" id="455.Ljam_1561"/>
<dbReference type="GO" id="GO:0009383">
    <property type="term" value="F:rRNA (cytosine-C5-)-methyltransferase activity"/>
    <property type="evidence" value="ECO:0007669"/>
    <property type="project" value="TreeGrafter"/>
</dbReference>
<dbReference type="InterPro" id="IPR049560">
    <property type="entry name" value="MeTrfase_RsmB-F_NOP2_cat"/>
</dbReference>
<keyword evidence="7 14" id="KW-0489">Methyltransferase</keyword>
<evidence type="ECO:0000256" key="10">
    <source>
        <dbReference type="ARBA" id="ARBA00022884"/>
    </source>
</evidence>
<feature type="binding site" evidence="14">
    <location>
        <position position="270"/>
    </location>
    <ligand>
        <name>S-adenosyl-L-methionine</name>
        <dbReference type="ChEBI" id="CHEBI:59789"/>
    </ligand>
</feature>
<dbReference type="Gene3D" id="1.10.287.730">
    <property type="entry name" value="Helix hairpin bin"/>
    <property type="match status" value="1"/>
</dbReference>
<dbReference type="GO" id="GO:0003723">
    <property type="term" value="F:RNA binding"/>
    <property type="evidence" value="ECO:0007669"/>
    <property type="project" value="UniProtKB-UniRule"/>
</dbReference>
<feature type="binding site" evidence="14">
    <location>
        <position position="315"/>
    </location>
    <ligand>
        <name>S-adenosyl-L-methionine</name>
        <dbReference type="ChEBI" id="CHEBI:59789"/>
    </ligand>
</feature>
<keyword evidence="9 14" id="KW-0949">S-adenosyl-L-methionine</keyword>
<comment type="subcellular location">
    <subcellularLocation>
        <location evidence="2">Cytoplasm</location>
    </subcellularLocation>
</comment>
<gene>
    <name evidence="17" type="primary">rsmB</name>
    <name evidence="17" type="ORF">Ljam_1561</name>
</gene>
<dbReference type="PROSITE" id="PS01153">
    <property type="entry name" value="NOL1_NOP2_SUN"/>
    <property type="match status" value="1"/>
</dbReference>
<keyword evidence="10 14" id="KW-0694">RNA-binding</keyword>
<feature type="domain" description="SAM-dependent MTase RsmB/NOP-type" evidence="16">
    <location>
        <begin position="156"/>
        <end position="426"/>
    </location>
</feature>
<dbReference type="Gene3D" id="3.30.70.1170">
    <property type="entry name" value="Sun protein, domain 3"/>
    <property type="match status" value="1"/>
</dbReference>
<dbReference type="InterPro" id="IPR035926">
    <property type="entry name" value="NusB-like_sf"/>
</dbReference>
<dbReference type="PANTHER" id="PTHR22807">
    <property type="entry name" value="NOP2 YEAST -RELATED NOL1/NOP2/FMU SUN DOMAIN-CONTAINING"/>
    <property type="match status" value="1"/>
</dbReference>
<evidence type="ECO:0000256" key="9">
    <source>
        <dbReference type="ARBA" id="ARBA00022691"/>
    </source>
</evidence>
<dbReference type="SUPFAM" id="SSF48013">
    <property type="entry name" value="NusB-like"/>
    <property type="match status" value="1"/>
</dbReference>
<dbReference type="InterPro" id="IPR023267">
    <property type="entry name" value="RCMT"/>
</dbReference>
<keyword evidence="8 14" id="KW-0808">Transferase</keyword>
<evidence type="ECO:0000313" key="18">
    <source>
        <dbReference type="Proteomes" id="UP000054715"/>
    </source>
</evidence>